<reference evidence="1" key="1">
    <citation type="submission" date="2018-11" db="EMBL/GenBank/DDBJ databases">
        <authorList>
            <consortium name="Pathogen Informatics"/>
        </authorList>
    </citation>
    <scope>NUCLEOTIDE SEQUENCE</scope>
</reference>
<evidence type="ECO:0000313" key="1">
    <source>
        <dbReference type="EMBL" id="VEL39489.1"/>
    </source>
</evidence>
<protein>
    <submittedName>
        <fullName evidence="1">Uncharacterized protein</fullName>
    </submittedName>
</protein>
<proteinExistence type="predicted"/>
<dbReference type="Proteomes" id="UP000784294">
    <property type="component" value="Unassembled WGS sequence"/>
</dbReference>
<organism evidence="1 2">
    <name type="scientific">Protopolystoma xenopodis</name>
    <dbReference type="NCBI Taxonomy" id="117903"/>
    <lineage>
        <taxon>Eukaryota</taxon>
        <taxon>Metazoa</taxon>
        <taxon>Spiralia</taxon>
        <taxon>Lophotrochozoa</taxon>
        <taxon>Platyhelminthes</taxon>
        <taxon>Monogenea</taxon>
        <taxon>Polyopisthocotylea</taxon>
        <taxon>Polystomatidea</taxon>
        <taxon>Polystomatidae</taxon>
        <taxon>Protopolystoma</taxon>
    </lineage>
</organism>
<name>A0A448XLI4_9PLAT</name>
<gene>
    <name evidence="1" type="ORF">PXEA_LOCUS32929</name>
</gene>
<sequence length="219" mass="23859">MPAAFTVVLPPMACSLVGHDLPPNPFRSTDIRCGGAWGGEASRGLESHTPLVASQLPQMRLGRTKMREDNADRRAYACWLAGGKGRLCEKIPRKYQPSSGLLIPRSPLRGSPRYRLLFGKAAAAAAATAAEKQARMLRTVGNLLSEQFVFIPRWVDVLINLITVATGFAMVGCRGLVNKKAFLLGIPSSSTSMICTTIRVQGVAQIEERSRHNIEIIQF</sequence>
<comment type="caution">
    <text evidence="1">The sequence shown here is derived from an EMBL/GenBank/DDBJ whole genome shotgun (WGS) entry which is preliminary data.</text>
</comment>
<keyword evidence="2" id="KW-1185">Reference proteome</keyword>
<accession>A0A448XLI4</accession>
<dbReference type="AlphaFoldDB" id="A0A448XLI4"/>
<evidence type="ECO:0000313" key="2">
    <source>
        <dbReference type="Proteomes" id="UP000784294"/>
    </source>
</evidence>
<dbReference type="EMBL" id="CAAALY010261406">
    <property type="protein sequence ID" value="VEL39489.1"/>
    <property type="molecule type" value="Genomic_DNA"/>
</dbReference>